<name>A0ABV9HCK9_9MICO</name>
<gene>
    <name evidence="2" type="ORF">ACFO6V_07130</name>
</gene>
<accession>A0ABV9HCK9</accession>
<dbReference type="RefSeq" id="WP_377133658.1">
    <property type="nucleotide sequence ID" value="NZ_JBHSFI010000003.1"/>
</dbReference>
<evidence type="ECO:0008006" key="4">
    <source>
        <dbReference type="Google" id="ProtNLM"/>
    </source>
</evidence>
<sequence length="456" mass="48640">MLEVTITQDQDLHLGTRPRGTAPALTHTHVPGATLRGALATAWLRQHGLRTPHPMMEAFTGLFEGLVTYGPLLVDGSDVVPLSVLGCKYDACDLIIDEAFQEPSACECGPLVPDRGGVRHAEAQGVIVQRTRLELNDQTQTAQEGQLYTRQALGGSTPTGARRRFTGRIGETSTLDQAGLEFLTGTHTLWFGGKRAVSGQVTYRARQLDEDRPDLPGPTDRLVLRFYSPVVLTDSSGLPVDPTEPAQVLGAVGHDLAEVLGTSVSAVERIWYRGDAEGGWHAASRLYKPVDVVLAAGTVITVTLTDPVDASAVARLESHGLGLRRAEGFGAVRVATGPWQPPAPPGSTTADDANSDTDADTADLTGQTMTAAARAETYARRIIAAGIGPWAAKQVREYTIAVLREGAPRSAGLAGFPRVQALEASDRQVFTDLLSETDQVLDRTAALLDAFVREDQ</sequence>
<comment type="caution">
    <text evidence="2">The sequence shown here is derived from an EMBL/GenBank/DDBJ whole genome shotgun (WGS) entry which is preliminary data.</text>
</comment>
<organism evidence="2 3">
    <name type="scientific">Promicromonospora alba</name>
    <dbReference type="NCBI Taxonomy" id="1616110"/>
    <lineage>
        <taxon>Bacteria</taxon>
        <taxon>Bacillati</taxon>
        <taxon>Actinomycetota</taxon>
        <taxon>Actinomycetes</taxon>
        <taxon>Micrococcales</taxon>
        <taxon>Promicromonosporaceae</taxon>
        <taxon>Promicromonospora</taxon>
    </lineage>
</organism>
<protein>
    <recommendedName>
        <fullName evidence="4">CRISPR-associated protein Csx10</fullName>
    </recommendedName>
</protein>
<dbReference type="Proteomes" id="UP001596011">
    <property type="component" value="Unassembled WGS sequence"/>
</dbReference>
<evidence type="ECO:0000256" key="1">
    <source>
        <dbReference type="SAM" id="MobiDB-lite"/>
    </source>
</evidence>
<reference evidence="3" key="1">
    <citation type="journal article" date="2019" name="Int. J. Syst. Evol. Microbiol.">
        <title>The Global Catalogue of Microorganisms (GCM) 10K type strain sequencing project: providing services to taxonomists for standard genome sequencing and annotation.</title>
        <authorList>
            <consortium name="The Broad Institute Genomics Platform"/>
            <consortium name="The Broad Institute Genome Sequencing Center for Infectious Disease"/>
            <person name="Wu L."/>
            <person name="Ma J."/>
        </authorList>
    </citation>
    <scope>NUCLEOTIDE SEQUENCE [LARGE SCALE GENOMIC DNA]</scope>
    <source>
        <strain evidence="3">CCUG 42722</strain>
    </source>
</reference>
<dbReference type="EMBL" id="JBHSFI010000003">
    <property type="protein sequence ID" value="MFC4627998.1"/>
    <property type="molecule type" value="Genomic_DNA"/>
</dbReference>
<feature type="region of interest" description="Disordered" evidence="1">
    <location>
        <begin position="337"/>
        <end position="362"/>
    </location>
</feature>
<proteinExistence type="predicted"/>
<evidence type="ECO:0000313" key="2">
    <source>
        <dbReference type="EMBL" id="MFC4627998.1"/>
    </source>
</evidence>
<keyword evidence="3" id="KW-1185">Reference proteome</keyword>
<evidence type="ECO:0000313" key="3">
    <source>
        <dbReference type="Proteomes" id="UP001596011"/>
    </source>
</evidence>